<name>A0A246GGK1_9FLAO</name>
<dbReference type="RefSeq" id="WP_088393913.1">
    <property type="nucleotide sequence ID" value="NZ_MTCZ01000131.1"/>
</dbReference>
<dbReference type="InterPro" id="IPR050792">
    <property type="entry name" value="ADP-ribosylglycohydrolase"/>
</dbReference>
<keyword evidence="1" id="KW-0479">Metal-binding</keyword>
<dbReference type="Proteomes" id="UP000197768">
    <property type="component" value="Unassembled WGS sequence"/>
</dbReference>
<gene>
    <name evidence="2" type="ORF">BWK59_11165</name>
</gene>
<dbReference type="Pfam" id="PF03747">
    <property type="entry name" value="ADP_ribosyl_GH"/>
    <property type="match status" value="1"/>
</dbReference>
<dbReference type="InterPro" id="IPR005502">
    <property type="entry name" value="Ribosyl_crysJ1"/>
</dbReference>
<feature type="binding site" evidence="1">
    <location>
        <position position="46"/>
    </location>
    <ligand>
        <name>Mg(2+)</name>
        <dbReference type="ChEBI" id="CHEBI:18420"/>
        <label>1</label>
    </ligand>
</feature>
<dbReference type="Gene3D" id="1.10.4080.10">
    <property type="entry name" value="ADP-ribosylation/Crystallin J1"/>
    <property type="match status" value="1"/>
</dbReference>
<evidence type="ECO:0000256" key="1">
    <source>
        <dbReference type="PIRSR" id="PIRSR605502-1"/>
    </source>
</evidence>
<dbReference type="PANTHER" id="PTHR16222">
    <property type="entry name" value="ADP-RIBOSYLGLYCOHYDROLASE"/>
    <property type="match status" value="1"/>
</dbReference>
<dbReference type="PANTHER" id="PTHR16222:SF12">
    <property type="entry name" value="ADP-RIBOSYLGLYCOHYDROLASE-RELATED"/>
    <property type="match status" value="1"/>
</dbReference>
<feature type="binding site" evidence="1">
    <location>
        <position position="229"/>
    </location>
    <ligand>
        <name>Mg(2+)</name>
        <dbReference type="ChEBI" id="CHEBI:18420"/>
        <label>1</label>
    </ligand>
</feature>
<organism evidence="2 3">
    <name type="scientific">Flavobacterium davisii</name>
    <dbReference type="NCBI Taxonomy" id="2906077"/>
    <lineage>
        <taxon>Bacteria</taxon>
        <taxon>Pseudomonadati</taxon>
        <taxon>Bacteroidota</taxon>
        <taxon>Flavobacteriia</taxon>
        <taxon>Flavobacteriales</taxon>
        <taxon>Flavobacteriaceae</taxon>
        <taxon>Flavobacterium</taxon>
    </lineage>
</organism>
<keyword evidence="1" id="KW-0460">Magnesium</keyword>
<proteinExistence type="predicted"/>
<dbReference type="GO" id="GO:0046872">
    <property type="term" value="F:metal ion binding"/>
    <property type="evidence" value="ECO:0007669"/>
    <property type="project" value="UniProtKB-KW"/>
</dbReference>
<feature type="binding site" evidence="1">
    <location>
        <position position="47"/>
    </location>
    <ligand>
        <name>Mg(2+)</name>
        <dbReference type="ChEBI" id="CHEBI:18420"/>
        <label>1</label>
    </ligand>
</feature>
<evidence type="ECO:0000313" key="3">
    <source>
        <dbReference type="Proteomes" id="UP000197768"/>
    </source>
</evidence>
<comment type="cofactor">
    <cofactor evidence="1">
        <name>Mg(2+)</name>
        <dbReference type="ChEBI" id="CHEBI:18420"/>
    </cofactor>
    <text evidence="1">Binds 2 magnesium ions per subunit.</text>
</comment>
<dbReference type="InterPro" id="IPR036705">
    <property type="entry name" value="Ribosyl_crysJ1_sf"/>
</dbReference>
<reference evidence="2 3" key="1">
    <citation type="journal article" date="2017" name="Infect. Genet. Evol.">
        <title>Comparative genome analysis of fish pathogen Flavobacterium columnare reveals extensive sequence diversity within the species.</title>
        <authorList>
            <person name="Kayansamruaj P."/>
            <person name="Dong H.T."/>
            <person name="Hirono I."/>
            <person name="Kondo H."/>
            <person name="Senapin S."/>
            <person name="Rodkhum C."/>
        </authorList>
    </citation>
    <scope>NUCLEOTIDE SEQUENCE [LARGE SCALE GENOMIC DNA]</scope>
    <source>
        <strain evidence="2 3">1215</strain>
    </source>
</reference>
<dbReference type="EMBL" id="MTCZ01000131">
    <property type="protein sequence ID" value="OWP83308.1"/>
    <property type="molecule type" value="Genomic_DNA"/>
</dbReference>
<feature type="binding site" evidence="1">
    <location>
        <position position="227"/>
    </location>
    <ligand>
        <name>Mg(2+)</name>
        <dbReference type="ChEBI" id="CHEBI:18420"/>
        <label>1</label>
    </ligand>
</feature>
<dbReference type="SUPFAM" id="SSF101478">
    <property type="entry name" value="ADP-ribosylglycohydrolase"/>
    <property type="match status" value="1"/>
</dbReference>
<feature type="binding site" evidence="1">
    <location>
        <position position="230"/>
    </location>
    <ligand>
        <name>Mg(2+)</name>
        <dbReference type="ChEBI" id="CHEBI:18420"/>
        <label>1</label>
    </ligand>
</feature>
<protein>
    <submittedName>
        <fullName evidence="2">Crystallin J1</fullName>
    </submittedName>
</protein>
<sequence length="282" mass="32050">MILQAAIGDAYGAGFEFQKQEFIDDTNDVTAYYPHGLYSEIYKRYTDDTQMAIAITELVLEDLDWTEERVAQKFVEVFHRDKRKGYSDRVYNALDQSNNGNEFMLNLTFQSSGNGSAMRAYPIGFVKDIPTLLRCCEIQAKTSHNTIEGIQCAKRIALAVHFYRYGLDGKYDLIEFINTTLNEQETYEIIAPIDMHGYPTTKAVIKLVSEATSMHQCLQEGISYGGDTDTVAALCMAILSQKTNCEKSLPAFLYDELENGLYGKEFLMNLDNKLEEKFKNIN</sequence>
<dbReference type="AlphaFoldDB" id="A0A246GGK1"/>
<evidence type="ECO:0000313" key="2">
    <source>
        <dbReference type="EMBL" id="OWP83308.1"/>
    </source>
</evidence>
<accession>A0A246GGK1</accession>
<comment type="caution">
    <text evidence="2">The sequence shown here is derived from an EMBL/GenBank/DDBJ whole genome shotgun (WGS) entry which is preliminary data.</text>
</comment>
<feature type="binding site" evidence="1">
    <location>
        <position position="48"/>
    </location>
    <ligand>
        <name>Mg(2+)</name>
        <dbReference type="ChEBI" id="CHEBI:18420"/>
        <label>1</label>
    </ligand>
</feature>